<reference evidence="1 2" key="1">
    <citation type="submission" date="2016-11" db="EMBL/GenBank/DDBJ databases">
        <authorList>
            <person name="Jaros S."/>
            <person name="Januszkiewicz K."/>
            <person name="Wedrychowicz H."/>
        </authorList>
    </citation>
    <scope>NUCLEOTIDE SEQUENCE [LARGE SCALE GENOMIC DNA]</scope>
    <source>
        <strain evidence="1 2">DSM 14214</strain>
    </source>
</reference>
<dbReference type="EMBL" id="FRAH01000020">
    <property type="protein sequence ID" value="SHK22958.1"/>
    <property type="molecule type" value="Genomic_DNA"/>
</dbReference>
<dbReference type="AlphaFoldDB" id="A0A1M6QS70"/>
<name>A0A1M6QS70_9FIRM</name>
<proteinExistence type="predicted"/>
<keyword evidence="2" id="KW-1185">Reference proteome</keyword>
<dbReference type="Gene3D" id="2.50.20.20">
    <property type="match status" value="1"/>
</dbReference>
<dbReference type="SUPFAM" id="SSF89392">
    <property type="entry name" value="Prokaryotic lipoproteins and lipoprotein localization factors"/>
    <property type="match status" value="1"/>
</dbReference>
<evidence type="ECO:0000313" key="2">
    <source>
        <dbReference type="Proteomes" id="UP000183975"/>
    </source>
</evidence>
<accession>A0A1M6QS70</accession>
<protein>
    <submittedName>
        <fullName evidence="1">Uncharacterized protein</fullName>
    </submittedName>
</protein>
<sequence>MDCSVFICEEKCHIHWIDKCFCDMMHIGAIYDTNGEEKFVLISGKIITGILTAAVMAAGSGTPTPDMEALLQKANGTMSQVESMSVTTERQMDVAFDGEITSTIIQSEIDTIAKPFKANVDVVVIRNGEVAQRYGTYAVENGEDIDTYSEMEGKWVHEAGTMADISQYNIWMQKDLFLNHLSFFVVDGTEEIDGIQTTKISGVLTGEAMEKVLETLGIDLIFGGLGWSLDELYTELKDMKELPVSLWISPDGYLICYEFDMTDRMQAALDNLSGTEENFQTIVKTKLRVTCSNFNEISDFEIPKEITSGAVEFEEFCQEMI</sequence>
<gene>
    <name evidence="1" type="ORF">SAMN02745138_01383</name>
</gene>
<evidence type="ECO:0000313" key="1">
    <source>
        <dbReference type="EMBL" id="SHK22958.1"/>
    </source>
</evidence>
<dbReference type="InterPro" id="IPR029046">
    <property type="entry name" value="LolA/LolB/LppX"/>
</dbReference>
<dbReference type="Proteomes" id="UP000183975">
    <property type="component" value="Unassembled WGS sequence"/>
</dbReference>
<organism evidence="1 2">
    <name type="scientific">Anaerotignum lactatifermentans DSM 14214</name>
    <dbReference type="NCBI Taxonomy" id="1121323"/>
    <lineage>
        <taxon>Bacteria</taxon>
        <taxon>Bacillati</taxon>
        <taxon>Bacillota</taxon>
        <taxon>Clostridia</taxon>
        <taxon>Lachnospirales</taxon>
        <taxon>Anaerotignaceae</taxon>
        <taxon>Anaerotignum</taxon>
    </lineage>
</organism>